<dbReference type="EMBL" id="ML976689">
    <property type="protein sequence ID" value="KAF1972066.1"/>
    <property type="molecule type" value="Genomic_DNA"/>
</dbReference>
<comment type="subcellular location">
    <subcellularLocation>
        <location evidence="2 5">Secreted</location>
    </subcellularLocation>
</comment>
<feature type="signal peptide" evidence="6">
    <location>
        <begin position="1"/>
        <end position="20"/>
    </location>
</feature>
<dbReference type="GO" id="GO:0008810">
    <property type="term" value="F:cellulase activity"/>
    <property type="evidence" value="ECO:0007669"/>
    <property type="project" value="UniProtKB-UniRule"/>
</dbReference>
<evidence type="ECO:0000259" key="7">
    <source>
        <dbReference type="Pfam" id="PF03443"/>
    </source>
</evidence>
<dbReference type="GO" id="GO:0005576">
    <property type="term" value="C:extracellular region"/>
    <property type="evidence" value="ECO:0007669"/>
    <property type="project" value="UniProtKB-SubCell"/>
</dbReference>
<dbReference type="PANTHER" id="PTHR33353:SF19">
    <property type="entry name" value="GLYCOSYLHYDROLASE FAMILY 61-8 PROTEIN"/>
    <property type="match status" value="1"/>
</dbReference>
<dbReference type="EC" id="1.14.99.56" evidence="5"/>
<evidence type="ECO:0000256" key="1">
    <source>
        <dbReference type="ARBA" id="ARBA00001973"/>
    </source>
</evidence>
<comment type="domain">
    <text evidence="5">Has a modular structure: an endo-beta-1,4-glucanase catalytic module at the N-terminus, a linker rich in serines and threonines, and a C-terminal carbohydrate-binding module (CBM).</text>
</comment>
<keyword evidence="3 5" id="KW-0964">Secreted</keyword>
<feature type="domain" description="Auxiliary Activity family 9 catalytic" evidence="7">
    <location>
        <begin position="19"/>
        <end position="221"/>
    </location>
</feature>
<sequence length="254" mass="28082">MKFTVATAVTALSGTTLAHGGVTTYIIDGKKYPGYDSTQTDTEQRDLIQRTWCMTPLSDPSSGTITCNDKGTTVPGAYHASVTAGGTIRSNWTSVDGYGWPHSTGPIVAYMAACGDDCNNITNTASLKWFKIAEEGLRDNYAVGDYEGWFQYDLWESQITDHWDIVVPKDLKPGRYMIRHEIIMLELDPIQFYPHCAALEVSGEGELVPSEEFLVQFPGEYVLLFFCFHSMMGLAMLIACQNYTVPGPKVWTGA</sequence>
<keyword evidence="5" id="KW-0119">Carbohydrate metabolism</keyword>
<comment type="cofactor">
    <cofactor evidence="1">
        <name>Cu(2+)</name>
        <dbReference type="ChEBI" id="CHEBI:29036"/>
    </cofactor>
</comment>
<keyword evidence="5" id="KW-0136">Cellulose degradation</keyword>
<evidence type="ECO:0000256" key="2">
    <source>
        <dbReference type="ARBA" id="ARBA00004613"/>
    </source>
</evidence>
<feature type="chain" id="PRO_5025512702" description="AA9 family lytic polysaccharide monooxygenase" evidence="6">
    <location>
        <begin position="21"/>
        <end position="254"/>
    </location>
</feature>
<keyword evidence="4 5" id="KW-1015">Disulfide bond</keyword>
<evidence type="ECO:0000256" key="4">
    <source>
        <dbReference type="ARBA" id="ARBA00023157"/>
    </source>
</evidence>
<keyword evidence="9" id="KW-1185">Reference proteome</keyword>
<reference evidence="8" key="1">
    <citation type="journal article" date="2020" name="Stud. Mycol.">
        <title>101 Dothideomycetes genomes: a test case for predicting lifestyles and emergence of pathogens.</title>
        <authorList>
            <person name="Haridas S."/>
            <person name="Albert R."/>
            <person name="Binder M."/>
            <person name="Bloem J."/>
            <person name="Labutti K."/>
            <person name="Salamov A."/>
            <person name="Andreopoulos B."/>
            <person name="Baker S."/>
            <person name="Barry K."/>
            <person name="Bills G."/>
            <person name="Bluhm B."/>
            <person name="Cannon C."/>
            <person name="Castanera R."/>
            <person name="Culley D."/>
            <person name="Daum C."/>
            <person name="Ezra D."/>
            <person name="Gonzalez J."/>
            <person name="Henrissat B."/>
            <person name="Kuo A."/>
            <person name="Liang C."/>
            <person name="Lipzen A."/>
            <person name="Lutzoni F."/>
            <person name="Magnuson J."/>
            <person name="Mondo S."/>
            <person name="Nolan M."/>
            <person name="Ohm R."/>
            <person name="Pangilinan J."/>
            <person name="Park H.-J."/>
            <person name="Ramirez L."/>
            <person name="Alfaro M."/>
            <person name="Sun H."/>
            <person name="Tritt A."/>
            <person name="Yoshinaga Y."/>
            <person name="Zwiers L.-H."/>
            <person name="Turgeon B."/>
            <person name="Goodwin S."/>
            <person name="Spatafora J."/>
            <person name="Crous P."/>
            <person name="Grigoriev I."/>
        </authorList>
    </citation>
    <scope>NUCLEOTIDE SEQUENCE</scope>
    <source>
        <strain evidence="8">CBS 107.79</strain>
    </source>
</reference>
<accession>A0A6A5VAL3</accession>
<dbReference type="Pfam" id="PF03443">
    <property type="entry name" value="AA9"/>
    <property type="match status" value="1"/>
</dbReference>
<dbReference type="AlphaFoldDB" id="A0A6A5VAL3"/>
<dbReference type="OrthoDB" id="4849160at2759"/>
<evidence type="ECO:0000313" key="8">
    <source>
        <dbReference type="EMBL" id="KAF1972066.1"/>
    </source>
</evidence>
<evidence type="ECO:0000256" key="6">
    <source>
        <dbReference type="SAM" id="SignalP"/>
    </source>
</evidence>
<dbReference type="CDD" id="cd21175">
    <property type="entry name" value="LPMO_AA9"/>
    <property type="match status" value="1"/>
</dbReference>
<dbReference type="GO" id="GO:0030245">
    <property type="term" value="P:cellulose catabolic process"/>
    <property type="evidence" value="ECO:0007669"/>
    <property type="project" value="UniProtKB-UniRule"/>
</dbReference>
<comment type="catalytic activity">
    <reaction evidence="5">
        <text>[(1-&gt;4)-beta-D-glucosyl]n+m + reduced acceptor + O2 = 4-dehydro-beta-D-glucosyl-[(1-&gt;4)-beta-D-glucosyl]n-1 + [(1-&gt;4)-beta-D-glucosyl]m + acceptor + H2O.</text>
        <dbReference type="EC" id="1.14.99.56"/>
    </reaction>
</comment>
<protein>
    <recommendedName>
        <fullName evidence="5">AA9 family lytic polysaccharide monooxygenase</fullName>
        <ecNumber evidence="5">1.14.99.56</ecNumber>
    </recommendedName>
    <alternativeName>
        <fullName evidence="5">Endo-beta-1,4-glucanase</fullName>
    </alternativeName>
    <alternativeName>
        <fullName evidence="5">Glycosyl hydrolase 61 family protein</fullName>
    </alternativeName>
</protein>
<keyword evidence="6" id="KW-0732">Signal</keyword>
<comment type="function">
    <text evidence="5">Lytic polysaccharide monooxygenase (LMPO) that depolymerizes crystalline and amorphous polysaccharides via the oxidation of scissile alpha- or beta-(1-4)-glycosidic bonds, yielding C1 and/or C4 oxidation products. Catalysis by LPMOs requires the reduction of the active-site copper from Cu(II) to Cu(I) by a reducing agent and H(2)O(2) or O(2) as a cosubstrate.</text>
</comment>
<dbReference type="PANTHER" id="PTHR33353">
    <property type="entry name" value="PUTATIVE (AFU_ORTHOLOGUE AFUA_1G12560)-RELATED"/>
    <property type="match status" value="1"/>
</dbReference>
<gene>
    <name evidence="8" type="ORF">BU23DRAFT_644791</name>
</gene>
<dbReference type="Proteomes" id="UP000800036">
    <property type="component" value="Unassembled WGS sequence"/>
</dbReference>
<keyword evidence="5" id="KW-0624">Polysaccharide degradation</keyword>
<keyword evidence="8" id="KW-0378">Hydrolase</keyword>
<dbReference type="Gene3D" id="2.70.50.70">
    <property type="match status" value="1"/>
</dbReference>
<evidence type="ECO:0000256" key="5">
    <source>
        <dbReference type="RuleBase" id="RU368122"/>
    </source>
</evidence>
<dbReference type="InterPro" id="IPR005103">
    <property type="entry name" value="AA9_LPMO"/>
</dbReference>
<dbReference type="GO" id="GO:0030248">
    <property type="term" value="F:cellulose binding"/>
    <property type="evidence" value="ECO:0007669"/>
    <property type="project" value="UniProtKB-UniRule"/>
</dbReference>
<organism evidence="8 9">
    <name type="scientific">Bimuria novae-zelandiae CBS 107.79</name>
    <dbReference type="NCBI Taxonomy" id="1447943"/>
    <lineage>
        <taxon>Eukaryota</taxon>
        <taxon>Fungi</taxon>
        <taxon>Dikarya</taxon>
        <taxon>Ascomycota</taxon>
        <taxon>Pezizomycotina</taxon>
        <taxon>Dothideomycetes</taxon>
        <taxon>Pleosporomycetidae</taxon>
        <taxon>Pleosporales</taxon>
        <taxon>Massarineae</taxon>
        <taxon>Didymosphaeriaceae</taxon>
        <taxon>Bimuria</taxon>
    </lineage>
</organism>
<name>A0A6A5VAL3_9PLEO</name>
<evidence type="ECO:0000256" key="3">
    <source>
        <dbReference type="ARBA" id="ARBA00022525"/>
    </source>
</evidence>
<proteinExistence type="predicted"/>
<dbReference type="InterPro" id="IPR049892">
    <property type="entry name" value="AA9"/>
</dbReference>
<evidence type="ECO:0000313" key="9">
    <source>
        <dbReference type="Proteomes" id="UP000800036"/>
    </source>
</evidence>